<comment type="caution">
    <text evidence="1">The sequence shown here is derived from an EMBL/GenBank/DDBJ whole genome shotgun (WGS) entry which is preliminary data.</text>
</comment>
<sequence>MNSMHELPSIVAAKWLEESLKPGPSLTLAKKAAERLDLQSWEYRTLANSALTSHELLDFSAGGKTSGLMADEWLFNELLEKERESKNLGLIIEDWREKRGNAFIYE</sequence>
<evidence type="ECO:0000313" key="1">
    <source>
        <dbReference type="EMBL" id="GGP27052.1"/>
    </source>
</evidence>
<name>A0ABQ2PPY8_9NEIS</name>
<accession>A0ABQ2PPY8</accession>
<organism evidence="1 2">
    <name type="scientific">Silvimonas amylolytica</name>
    <dbReference type="NCBI Taxonomy" id="449663"/>
    <lineage>
        <taxon>Bacteria</taxon>
        <taxon>Pseudomonadati</taxon>
        <taxon>Pseudomonadota</taxon>
        <taxon>Betaproteobacteria</taxon>
        <taxon>Neisseriales</taxon>
        <taxon>Chitinibacteraceae</taxon>
        <taxon>Silvimonas</taxon>
    </lineage>
</organism>
<dbReference type="Proteomes" id="UP000621859">
    <property type="component" value="Unassembled WGS sequence"/>
</dbReference>
<protein>
    <submittedName>
        <fullName evidence="1">Uncharacterized protein</fullName>
    </submittedName>
</protein>
<dbReference type="EMBL" id="BMLY01000004">
    <property type="protein sequence ID" value="GGP27052.1"/>
    <property type="molecule type" value="Genomic_DNA"/>
</dbReference>
<dbReference type="RefSeq" id="WP_188695139.1">
    <property type="nucleotide sequence ID" value="NZ_BMLY01000004.1"/>
</dbReference>
<evidence type="ECO:0000313" key="2">
    <source>
        <dbReference type="Proteomes" id="UP000621859"/>
    </source>
</evidence>
<proteinExistence type="predicted"/>
<gene>
    <name evidence="1" type="ORF">GCM10010971_28710</name>
</gene>
<reference evidence="2" key="1">
    <citation type="journal article" date="2019" name="Int. J. Syst. Evol. Microbiol.">
        <title>The Global Catalogue of Microorganisms (GCM) 10K type strain sequencing project: providing services to taxonomists for standard genome sequencing and annotation.</title>
        <authorList>
            <consortium name="The Broad Institute Genomics Platform"/>
            <consortium name="The Broad Institute Genome Sequencing Center for Infectious Disease"/>
            <person name="Wu L."/>
            <person name="Ma J."/>
        </authorList>
    </citation>
    <scope>NUCLEOTIDE SEQUENCE [LARGE SCALE GENOMIC DNA]</scope>
    <source>
        <strain evidence="2">CGMCC 1.8860</strain>
    </source>
</reference>
<keyword evidence="2" id="KW-1185">Reference proteome</keyword>